<protein>
    <submittedName>
        <fullName evidence="1">Uncharacterized protein</fullName>
    </submittedName>
</protein>
<dbReference type="GeneID" id="5890023"/>
<accession>A9UVU3</accession>
<organism evidence="1 2">
    <name type="scientific">Monosiga brevicollis</name>
    <name type="common">Choanoflagellate</name>
    <dbReference type="NCBI Taxonomy" id="81824"/>
    <lineage>
        <taxon>Eukaryota</taxon>
        <taxon>Choanoflagellata</taxon>
        <taxon>Craspedida</taxon>
        <taxon>Salpingoecidae</taxon>
        <taxon>Monosiga</taxon>
    </lineage>
</organism>
<evidence type="ECO:0000313" key="2">
    <source>
        <dbReference type="Proteomes" id="UP000001357"/>
    </source>
</evidence>
<dbReference type="AlphaFoldDB" id="A9UVU3"/>
<dbReference type="KEGG" id="mbr:MONBRDRAFT_31855"/>
<name>A9UVU3_MONBE</name>
<reference evidence="1 2" key="1">
    <citation type="journal article" date="2008" name="Nature">
        <title>The genome of the choanoflagellate Monosiga brevicollis and the origin of metazoans.</title>
        <authorList>
            <consortium name="JGI Sequencing"/>
            <person name="King N."/>
            <person name="Westbrook M.J."/>
            <person name="Young S.L."/>
            <person name="Kuo A."/>
            <person name="Abedin M."/>
            <person name="Chapman J."/>
            <person name="Fairclough S."/>
            <person name="Hellsten U."/>
            <person name="Isogai Y."/>
            <person name="Letunic I."/>
            <person name="Marr M."/>
            <person name="Pincus D."/>
            <person name="Putnam N."/>
            <person name="Rokas A."/>
            <person name="Wright K.J."/>
            <person name="Zuzow R."/>
            <person name="Dirks W."/>
            <person name="Good M."/>
            <person name="Goodstein D."/>
            <person name="Lemons D."/>
            <person name="Li W."/>
            <person name="Lyons J.B."/>
            <person name="Morris A."/>
            <person name="Nichols S."/>
            <person name="Richter D.J."/>
            <person name="Salamov A."/>
            <person name="Bork P."/>
            <person name="Lim W.A."/>
            <person name="Manning G."/>
            <person name="Miller W.T."/>
            <person name="McGinnis W."/>
            <person name="Shapiro H."/>
            <person name="Tjian R."/>
            <person name="Grigoriev I.V."/>
            <person name="Rokhsar D."/>
        </authorList>
    </citation>
    <scope>NUCLEOTIDE SEQUENCE [LARGE SCALE GENOMIC DNA]</scope>
    <source>
        <strain evidence="2">MX1 / ATCC 50154</strain>
    </source>
</reference>
<keyword evidence="2" id="KW-1185">Reference proteome</keyword>
<evidence type="ECO:0000313" key="1">
    <source>
        <dbReference type="EMBL" id="EDQ90648.1"/>
    </source>
</evidence>
<dbReference type="RefSeq" id="XP_001744699.1">
    <property type="nucleotide sequence ID" value="XM_001744647.1"/>
</dbReference>
<sequence length="314" mass="35826">MFSCKSRQAVQASDPSTMAGKLKVFLNTNVDVSSWKTIMRDLRDHPRWSYVAFARDDEAPLTALSYRWDGPAFDFAKIMSTRWDSVLRDFQAKHETEILDHVHSERLKPHVAKHKKLWVDQHCIPQVEGRMGCIEVAGQLYHGPVIAAWLTTEAVDKAFAAGRAHELLGELEGWLGRGWVQQEVTARGKLVNLDAFEHFFKMGKRSRDARLTSGGESLCLLLRRMKGEKVEPIQDRIVRFYAVNEADFTVEEDRGFNIPSFADMGYEAFDIGKQPAGYKLQPEIRVHGERVAMVDANGNTIAKWFRRKALYTRA</sequence>
<proteinExistence type="predicted"/>
<gene>
    <name evidence="1" type="ORF">MONBRDRAFT_31855</name>
</gene>
<dbReference type="EMBL" id="CH991547">
    <property type="protein sequence ID" value="EDQ90648.1"/>
    <property type="molecule type" value="Genomic_DNA"/>
</dbReference>
<dbReference type="Proteomes" id="UP000001357">
    <property type="component" value="Unassembled WGS sequence"/>
</dbReference>
<dbReference type="InParanoid" id="A9UVU3"/>